<dbReference type="RefSeq" id="WP_311864676.1">
    <property type="nucleotide sequence ID" value="NZ_JARPWH010000001.1"/>
</dbReference>
<dbReference type="Proteomes" id="UP001260773">
    <property type="component" value="Unassembled WGS sequence"/>
</dbReference>
<sequence>MEIFVYVKAEAGKKIFVGSFDDISTIERDIQFALIEKKITQYKSKVFMLIGTETYQVKL</sequence>
<accession>A0AAW8RLM1</accession>
<dbReference type="EMBL" id="JARPWH010000001">
    <property type="protein sequence ID" value="MDT2400889.1"/>
    <property type="molecule type" value="Genomic_DNA"/>
</dbReference>
<protein>
    <submittedName>
        <fullName evidence="1">Uncharacterized protein</fullName>
    </submittedName>
</protein>
<organism evidence="1 2">
    <name type="scientific">Enterococcus avium</name>
    <name type="common">Streptococcus avium</name>
    <dbReference type="NCBI Taxonomy" id="33945"/>
    <lineage>
        <taxon>Bacteria</taxon>
        <taxon>Bacillati</taxon>
        <taxon>Bacillota</taxon>
        <taxon>Bacilli</taxon>
        <taxon>Lactobacillales</taxon>
        <taxon>Enterococcaceae</taxon>
        <taxon>Enterococcus</taxon>
    </lineage>
</organism>
<dbReference type="AlphaFoldDB" id="A0AAW8RLM1"/>
<reference evidence="1" key="1">
    <citation type="submission" date="2023-03" db="EMBL/GenBank/DDBJ databases">
        <authorList>
            <person name="Shen W."/>
            <person name="Cai J."/>
        </authorList>
    </citation>
    <scope>NUCLEOTIDE SEQUENCE</scope>
    <source>
        <strain evidence="1">P33-2</strain>
    </source>
</reference>
<evidence type="ECO:0000313" key="2">
    <source>
        <dbReference type="Proteomes" id="UP001260773"/>
    </source>
</evidence>
<evidence type="ECO:0000313" key="1">
    <source>
        <dbReference type="EMBL" id="MDT2400889.1"/>
    </source>
</evidence>
<gene>
    <name evidence="1" type="ORF">P7D43_00775</name>
</gene>
<name>A0AAW8RLM1_ENTAV</name>
<proteinExistence type="predicted"/>
<comment type="caution">
    <text evidence="1">The sequence shown here is derived from an EMBL/GenBank/DDBJ whole genome shotgun (WGS) entry which is preliminary data.</text>
</comment>